<keyword evidence="2 6" id="KW-0732">Signal</keyword>
<dbReference type="PANTHER" id="PTHR43649">
    <property type="entry name" value="ARABINOSE-BINDING PROTEIN-RELATED"/>
    <property type="match status" value="1"/>
</dbReference>
<protein>
    <submittedName>
        <fullName evidence="7">Carbohydrate ABC transporter substrate-binding protein (CUT1 family)</fullName>
    </submittedName>
</protein>
<feature type="signal peptide" evidence="6">
    <location>
        <begin position="1"/>
        <end position="23"/>
    </location>
</feature>
<evidence type="ECO:0000256" key="2">
    <source>
        <dbReference type="ARBA" id="ARBA00022729"/>
    </source>
</evidence>
<dbReference type="SUPFAM" id="SSF53850">
    <property type="entry name" value="Periplasmic binding protein-like II"/>
    <property type="match status" value="1"/>
</dbReference>
<evidence type="ECO:0000256" key="5">
    <source>
        <dbReference type="ARBA" id="ARBA00023288"/>
    </source>
</evidence>
<sequence>MRSTRMGAAGGIASAAAVALVLAACGGGGSDDVDTDEVEETQNTHAMEDFEVGTTFVATGDEPLNISVLYRDHPNYPLDEDWLFFTYLEEHHNVTFTNQIVPLSDWDEGRSLAIAGGNIPDIVPTSQPGDEGQFVGSGVLLPISQYLDFMPHLQEKIEAWDLQEELDQQLQLDGNFYMLPGLYEVPNPEYTVAIRADLFEESGFTEDPETWDEFADMMETVMNDHDLDYAWSDRWSGGGPMEASMSMMSAGFGTAAGWNYGDGLHYDHDAGEYVYAGAMDEYRDLVGYLHDLVERGILDPESVTQDDDTAIGKFTNGQSAVIGTNTQEILTYRDSFDGDEDVQLIRVPAGPAGDVSSETRTFFGAMFSADLADSDQLVATLQFWDWLYYSDEGMEFAKWGVEGETYTREGDERVLADHIDINNLNPGADSVLNTDYGFHNGVWMPTHGASAELLTSMFRDEVTEFVEAMGEKEIIEPGPPYPYDEAEQETQSLTANTLNDHVQQNTTRFILGQRSLDEWDQYVTELEGYGMENYVNTANEAATRDFDEEAFDD</sequence>
<keyword evidence="5" id="KW-0449">Lipoprotein</keyword>
<dbReference type="InterPro" id="IPR006059">
    <property type="entry name" value="SBP"/>
</dbReference>
<evidence type="ECO:0000256" key="4">
    <source>
        <dbReference type="ARBA" id="ARBA00023139"/>
    </source>
</evidence>
<dbReference type="AlphaFoldDB" id="A0A3N2BCV1"/>
<evidence type="ECO:0000313" key="8">
    <source>
        <dbReference type="Proteomes" id="UP000280668"/>
    </source>
</evidence>
<gene>
    <name evidence="7" type="ORF">EDD31_1434</name>
</gene>
<keyword evidence="8" id="KW-1185">Reference proteome</keyword>
<dbReference type="Gene3D" id="3.40.190.10">
    <property type="entry name" value="Periplasmic binding protein-like II"/>
    <property type="match status" value="2"/>
</dbReference>
<comment type="caution">
    <text evidence="7">The sequence shown here is derived from an EMBL/GenBank/DDBJ whole genome shotgun (WGS) entry which is preliminary data.</text>
</comment>
<keyword evidence="3" id="KW-0472">Membrane</keyword>
<evidence type="ECO:0000256" key="6">
    <source>
        <dbReference type="SAM" id="SignalP"/>
    </source>
</evidence>
<feature type="chain" id="PRO_5017930194" evidence="6">
    <location>
        <begin position="24"/>
        <end position="553"/>
    </location>
</feature>
<dbReference type="Pfam" id="PF01547">
    <property type="entry name" value="SBP_bac_1"/>
    <property type="match status" value="1"/>
</dbReference>
<evidence type="ECO:0000313" key="7">
    <source>
        <dbReference type="EMBL" id="ROR73068.1"/>
    </source>
</evidence>
<accession>A0A3N2BCV1</accession>
<dbReference type="RefSeq" id="WP_123303537.1">
    <property type="nucleotide sequence ID" value="NZ_RKHK01000001.1"/>
</dbReference>
<dbReference type="OrthoDB" id="9787283at2"/>
<dbReference type="InterPro" id="IPR050490">
    <property type="entry name" value="Bact_solute-bd_prot1"/>
</dbReference>
<dbReference type="PROSITE" id="PS51257">
    <property type="entry name" value="PROKAR_LIPOPROTEIN"/>
    <property type="match status" value="1"/>
</dbReference>
<dbReference type="PANTHER" id="PTHR43649:SF33">
    <property type="entry name" value="POLYGALACTURONAN_RHAMNOGALACTURONAN-BINDING PROTEIN YTCQ"/>
    <property type="match status" value="1"/>
</dbReference>
<keyword evidence="1" id="KW-1003">Cell membrane</keyword>
<reference evidence="7 8" key="1">
    <citation type="submission" date="2018-11" db="EMBL/GenBank/DDBJ databases">
        <title>Sequencing the genomes of 1000 actinobacteria strains.</title>
        <authorList>
            <person name="Klenk H.-P."/>
        </authorList>
    </citation>
    <scope>NUCLEOTIDE SEQUENCE [LARGE SCALE GENOMIC DNA]</scope>
    <source>
        <strain evidence="7 8">DSM 11294</strain>
    </source>
</reference>
<name>A0A3N2BCV1_9MICO</name>
<organism evidence="7 8">
    <name type="scientific">Bogoriella caseilytica</name>
    <dbReference type="NCBI Taxonomy" id="56055"/>
    <lineage>
        <taxon>Bacteria</taxon>
        <taxon>Bacillati</taxon>
        <taxon>Actinomycetota</taxon>
        <taxon>Actinomycetes</taxon>
        <taxon>Micrococcales</taxon>
        <taxon>Bogoriellaceae</taxon>
        <taxon>Bogoriella</taxon>
    </lineage>
</organism>
<proteinExistence type="predicted"/>
<dbReference type="Proteomes" id="UP000280668">
    <property type="component" value="Unassembled WGS sequence"/>
</dbReference>
<dbReference type="EMBL" id="RKHK01000001">
    <property type="protein sequence ID" value="ROR73068.1"/>
    <property type="molecule type" value="Genomic_DNA"/>
</dbReference>
<keyword evidence="4" id="KW-0564">Palmitate</keyword>
<evidence type="ECO:0000256" key="3">
    <source>
        <dbReference type="ARBA" id="ARBA00023136"/>
    </source>
</evidence>
<evidence type="ECO:0000256" key="1">
    <source>
        <dbReference type="ARBA" id="ARBA00022475"/>
    </source>
</evidence>